<feature type="active site" description="Proton acceptor" evidence="9">
    <location>
        <position position="339"/>
    </location>
</feature>
<dbReference type="Gene3D" id="2.60.40.1730">
    <property type="entry name" value="tricorn interacting facor f3 domain"/>
    <property type="match status" value="1"/>
</dbReference>
<feature type="binding site" evidence="10">
    <location>
        <position position="342"/>
    </location>
    <ligand>
        <name>Zn(2+)</name>
        <dbReference type="ChEBI" id="CHEBI:29105"/>
        <note>catalytic</note>
    </ligand>
</feature>
<keyword evidence="18" id="KW-1185">Reference proteome</keyword>
<dbReference type="Proteomes" id="UP000538566">
    <property type="component" value="Unassembled WGS sequence"/>
</dbReference>
<dbReference type="GO" id="GO:0006508">
    <property type="term" value="P:proteolysis"/>
    <property type="evidence" value="ECO:0007669"/>
    <property type="project" value="UniProtKB-KW"/>
</dbReference>
<sequence length="889" mass="95492">MRTISFVSALALSIAIAAPSAIAQQAPLNPSAAAGVHTDLPRVAHPSHYTIAISPDAKALTFTGTSSVDLEVTEATPALTLHALDLKIGSATLTPEGGAAMPVTVAMDAKSQTATFTAATPLKPGKYRLDTSYSGIINTQANGLFALDYPDKVTGKDVRGLFTQFEAPDARRFAPMFDEPIYKATFDLSATVPASQMAISNMPIAKEEPLANGMKRVTFGTSPKMSSYLLFFGLGDWERMSKEAAPGVQAGIVAPKGSGEQARFALDELAPLIPYYSEYFGQPYPLPKIDNVAAPGQSQFFSAMENWGAILTFERILLNDPAITSAAARQNIVTTQAHEVAHQWFGNLVTMAWWEDLWLNEGFASWMETKATAHFHPDWFPLLERVNGRDAAMGLDGFKTTHPIVQEIKTVDETNQAFDAITYQKGEAVISMLESFAGETVWRDGLRAYMRDHKFGNTRSKDLWQAIEKAGAPGLTAIATDFTTKPGIPLVKVTGMTCKKGMATLNLEQSEFSVDRQAEVAAKPQQWKVPLIVSAGAGEPVRTILDGGKATVTVNGCGPIVINAGQLGYYRSLYTPQMLTSLKKAMPSLQPVDQMGLIADNLALSASGYQPYAPSFDLLAAIPGNANPVVLANAFGDFVGAWRVLDKDPAAQKKLYGKVAGTYKPRLMALGFEPKADEPLRDADLRSTLIAGFGTMGDADVVAEARRRFAMLASNPKALDGPLKTTWLNIVARNATKADWDAIKGMAAASNSAVERQFLYTLLGRPADASLAKAARELALTDAPGKTTSAAMIVASAGLHSDETYDFALANRAKIESLVDAQSRVTFIASLGGQSNDPAMIEKLKAFKATVPAEAARPVDRVIGTLTEKARTRPQFIKGLTDWQNAKKK</sequence>
<feature type="binding site" evidence="10">
    <location>
        <position position="338"/>
    </location>
    <ligand>
        <name>Zn(2+)</name>
        <dbReference type="ChEBI" id="CHEBI:29105"/>
        <note>catalytic</note>
    </ligand>
</feature>
<dbReference type="InterPro" id="IPR027268">
    <property type="entry name" value="Peptidase_M4/M1_CTD_sf"/>
</dbReference>
<dbReference type="GO" id="GO:0070006">
    <property type="term" value="F:metalloaminopeptidase activity"/>
    <property type="evidence" value="ECO:0007669"/>
    <property type="project" value="TreeGrafter"/>
</dbReference>
<comment type="catalytic activity">
    <reaction evidence="1">
        <text>Release of an N-terminal amino acid, Xaa-|-Yaa- from a peptide, amide or arylamide. Xaa is preferably Ala, but may be most amino acids including Pro (slow action). When a terminal hydrophobic residue is followed by a prolyl residue, the two may be released as an intact Xaa-Pro dipeptide.</text>
        <dbReference type="EC" id="3.4.11.2"/>
    </reaction>
</comment>
<evidence type="ECO:0000256" key="6">
    <source>
        <dbReference type="ARBA" id="ARBA00022801"/>
    </source>
</evidence>
<protein>
    <recommendedName>
        <fullName evidence="12">Aminopeptidase</fullName>
        <ecNumber evidence="12">3.4.11.-</ecNumber>
    </recommendedName>
</protein>
<dbReference type="InterPro" id="IPR001930">
    <property type="entry name" value="Peptidase_M1"/>
</dbReference>
<keyword evidence="4 12" id="KW-0645">Protease</keyword>
<dbReference type="AlphaFoldDB" id="A0A7W7EVU9"/>
<dbReference type="Pfam" id="PF01433">
    <property type="entry name" value="Peptidase_M1"/>
    <property type="match status" value="1"/>
</dbReference>
<evidence type="ECO:0000256" key="13">
    <source>
        <dbReference type="SAM" id="SignalP"/>
    </source>
</evidence>
<keyword evidence="6 12" id="KW-0378">Hydrolase</keyword>
<keyword evidence="7 10" id="KW-0862">Zinc</keyword>
<dbReference type="InterPro" id="IPR042097">
    <property type="entry name" value="Aminopeptidase_N-like_N_sf"/>
</dbReference>
<dbReference type="InterPro" id="IPR024571">
    <property type="entry name" value="ERAP1-like_C_dom"/>
</dbReference>
<evidence type="ECO:0000313" key="18">
    <source>
        <dbReference type="Proteomes" id="UP000538566"/>
    </source>
</evidence>
<comment type="cofactor">
    <cofactor evidence="10 12">
        <name>Zn(2+)</name>
        <dbReference type="ChEBI" id="CHEBI:29105"/>
    </cofactor>
    <text evidence="10 12">Binds 1 zinc ion per subunit.</text>
</comment>
<evidence type="ECO:0000256" key="7">
    <source>
        <dbReference type="ARBA" id="ARBA00022833"/>
    </source>
</evidence>
<name>A0A7W7EVU9_9SPHN</name>
<dbReference type="Gene3D" id="2.60.40.1910">
    <property type="match status" value="1"/>
</dbReference>
<proteinExistence type="inferred from homology"/>
<dbReference type="GO" id="GO:0005737">
    <property type="term" value="C:cytoplasm"/>
    <property type="evidence" value="ECO:0007669"/>
    <property type="project" value="TreeGrafter"/>
</dbReference>
<dbReference type="EC" id="3.4.11.-" evidence="12"/>
<evidence type="ECO:0000256" key="1">
    <source>
        <dbReference type="ARBA" id="ARBA00000098"/>
    </source>
</evidence>
<dbReference type="GO" id="GO:0005615">
    <property type="term" value="C:extracellular space"/>
    <property type="evidence" value="ECO:0007669"/>
    <property type="project" value="TreeGrafter"/>
</dbReference>
<dbReference type="GO" id="GO:0016285">
    <property type="term" value="F:alanyl aminopeptidase activity"/>
    <property type="evidence" value="ECO:0007669"/>
    <property type="project" value="UniProtKB-EC"/>
</dbReference>
<dbReference type="InterPro" id="IPR034016">
    <property type="entry name" value="M1_APN-typ"/>
</dbReference>
<keyword evidence="3 12" id="KW-0031">Aminopeptidase</keyword>
<feature type="domain" description="Peptidase M1 membrane alanine aminopeptidase" evidence="14">
    <location>
        <begin position="264"/>
        <end position="475"/>
    </location>
</feature>
<evidence type="ECO:0000256" key="4">
    <source>
        <dbReference type="ARBA" id="ARBA00022670"/>
    </source>
</evidence>
<dbReference type="OrthoDB" id="100605at2"/>
<reference evidence="17 18" key="1">
    <citation type="submission" date="2020-08" db="EMBL/GenBank/DDBJ databases">
        <title>Genomic Encyclopedia of Type Strains, Phase IV (KMG-IV): sequencing the most valuable type-strain genomes for metagenomic binning, comparative biology and taxonomic classification.</title>
        <authorList>
            <person name="Goeker M."/>
        </authorList>
    </citation>
    <scope>NUCLEOTIDE SEQUENCE [LARGE SCALE GENOMIC DNA]</scope>
    <source>
        <strain evidence="17 18">DSM 17507</strain>
    </source>
</reference>
<dbReference type="PRINTS" id="PR00756">
    <property type="entry name" value="ALADIPTASE"/>
</dbReference>
<feature type="binding site" evidence="10">
    <location>
        <position position="361"/>
    </location>
    <ligand>
        <name>Zn(2+)</name>
        <dbReference type="ChEBI" id="CHEBI:29105"/>
        <note>catalytic</note>
    </ligand>
</feature>
<evidence type="ECO:0000256" key="3">
    <source>
        <dbReference type="ARBA" id="ARBA00022438"/>
    </source>
</evidence>
<dbReference type="GO" id="GO:0042277">
    <property type="term" value="F:peptide binding"/>
    <property type="evidence" value="ECO:0007669"/>
    <property type="project" value="TreeGrafter"/>
</dbReference>
<dbReference type="SUPFAM" id="SSF55486">
    <property type="entry name" value="Metalloproteases ('zincins'), catalytic domain"/>
    <property type="match status" value="1"/>
</dbReference>
<keyword evidence="13" id="KW-0732">Signal</keyword>
<organism evidence="17 18">
    <name type="scientific">Novosphingobium taihuense</name>
    <dbReference type="NCBI Taxonomy" id="260085"/>
    <lineage>
        <taxon>Bacteria</taxon>
        <taxon>Pseudomonadati</taxon>
        <taxon>Pseudomonadota</taxon>
        <taxon>Alphaproteobacteria</taxon>
        <taxon>Sphingomonadales</taxon>
        <taxon>Sphingomonadaceae</taxon>
        <taxon>Novosphingobium</taxon>
    </lineage>
</organism>
<dbReference type="InterPro" id="IPR045357">
    <property type="entry name" value="Aminopeptidase_N-like_N"/>
</dbReference>
<dbReference type="Pfam" id="PF17900">
    <property type="entry name" value="Peptidase_M1_N"/>
    <property type="match status" value="1"/>
</dbReference>
<evidence type="ECO:0000256" key="8">
    <source>
        <dbReference type="ARBA" id="ARBA00023049"/>
    </source>
</evidence>
<dbReference type="PANTHER" id="PTHR11533">
    <property type="entry name" value="PROTEASE M1 ZINC METALLOPROTEASE"/>
    <property type="match status" value="1"/>
</dbReference>
<dbReference type="Gene3D" id="1.25.50.20">
    <property type="match status" value="1"/>
</dbReference>
<dbReference type="FunFam" id="1.10.390.10:FF:000006">
    <property type="entry name" value="Puromycin-sensitive aminopeptidase"/>
    <property type="match status" value="1"/>
</dbReference>
<feature type="signal peptide" evidence="13">
    <location>
        <begin position="1"/>
        <end position="23"/>
    </location>
</feature>
<keyword evidence="5 10" id="KW-0479">Metal-binding</keyword>
<feature type="site" description="Transition state stabilizer" evidence="11">
    <location>
        <position position="423"/>
    </location>
</feature>
<dbReference type="CDD" id="cd09601">
    <property type="entry name" value="M1_APN-Q_like"/>
    <property type="match status" value="1"/>
</dbReference>
<keyword evidence="8 12" id="KW-0482">Metalloprotease</keyword>
<dbReference type="EMBL" id="JACHOA010000015">
    <property type="protein sequence ID" value="MBB4615858.1"/>
    <property type="molecule type" value="Genomic_DNA"/>
</dbReference>
<dbReference type="GO" id="GO:0008270">
    <property type="term" value="F:zinc ion binding"/>
    <property type="evidence" value="ECO:0007669"/>
    <property type="project" value="UniProtKB-UniRule"/>
</dbReference>
<evidence type="ECO:0000259" key="14">
    <source>
        <dbReference type="Pfam" id="PF01433"/>
    </source>
</evidence>
<dbReference type="Pfam" id="PF11838">
    <property type="entry name" value="ERAP1_C"/>
    <property type="match status" value="1"/>
</dbReference>
<dbReference type="SUPFAM" id="SSF63737">
    <property type="entry name" value="Leukotriene A4 hydrolase N-terminal domain"/>
    <property type="match status" value="1"/>
</dbReference>
<dbReference type="RefSeq" id="WP_144908090.1">
    <property type="nucleotide sequence ID" value="NZ_JACHOA010000015.1"/>
</dbReference>
<evidence type="ECO:0000256" key="10">
    <source>
        <dbReference type="PIRSR" id="PIRSR634016-3"/>
    </source>
</evidence>
<dbReference type="InterPro" id="IPR050344">
    <property type="entry name" value="Peptidase_M1_aminopeptidases"/>
</dbReference>
<evidence type="ECO:0000256" key="11">
    <source>
        <dbReference type="PIRSR" id="PIRSR634016-4"/>
    </source>
</evidence>
<evidence type="ECO:0000259" key="15">
    <source>
        <dbReference type="Pfam" id="PF11838"/>
    </source>
</evidence>
<evidence type="ECO:0000256" key="2">
    <source>
        <dbReference type="ARBA" id="ARBA00010136"/>
    </source>
</evidence>
<feature type="domain" description="ERAP1-like C-terminal" evidence="15">
    <location>
        <begin position="560"/>
        <end position="861"/>
    </location>
</feature>
<dbReference type="Gene3D" id="1.10.390.10">
    <property type="entry name" value="Neutral Protease Domain 2"/>
    <property type="match status" value="1"/>
</dbReference>
<dbReference type="PANTHER" id="PTHR11533:SF174">
    <property type="entry name" value="PUROMYCIN-SENSITIVE AMINOPEPTIDASE-RELATED"/>
    <property type="match status" value="1"/>
</dbReference>
<feature type="domain" description="Aminopeptidase N-like N-terminal" evidence="16">
    <location>
        <begin position="45"/>
        <end position="229"/>
    </location>
</feature>
<evidence type="ECO:0000256" key="5">
    <source>
        <dbReference type="ARBA" id="ARBA00022723"/>
    </source>
</evidence>
<comment type="similarity">
    <text evidence="2 12">Belongs to the peptidase M1 family.</text>
</comment>
<accession>A0A7W7EVU9</accession>
<feature type="chain" id="PRO_5031104221" description="Aminopeptidase" evidence="13">
    <location>
        <begin position="24"/>
        <end position="889"/>
    </location>
</feature>
<gene>
    <name evidence="17" type="ORF">GGR37_004162</name>
</gene>
<dbReference type="GO" id="GO:0043171">
    <property type="term" value="P:peptide catabolic process"/>
    <property type="evidence" value="ECO:0007669"/>
    <property type="project" value="TreeGrafter"/>
</dbReference>
<comment type="caution">
    <text evidence="17">The sequence shown here is derived from an EMBL/GenBank/DDBJ whole genome shotgun (WGS) entry which is preliminary data.</text>
</comment>
<evidence type="ECO:0000259" key="16">
    <source>
        <dbReference type="Pfam" id="PF17900"/>
    </source>
</evidence>
<evidence type="ECO:0000256" key="9">
    <source>
        <dbReference type="PIRSR" id="PIRSR634016-1"/>
    </source>
</evidence>
<dbReference type="GO" id="GO:0016020">
    <property type="term" value="C:membrane"/>
    <property type="evidence" value="ECO:0007669"/>
    <property type="project" value="TreeGrafter"/>
</dbReference>
<evidence type="ECO:0000313" key="17">
    <source>
        <dbReference type="EMBL" id="MBB4615858.1"/>
    </source>
</evidence>
<dbReference type="InterPro" id="IPR014782">
    <property type="entry name" value="Peptidase_M1_dom"/>
</dbReference>
<evidence type="ECO:0000256" key="12">
    <source>
        <dbReference type="RuleBase" id="RU364040"/>
    </source>
</evidence>